<dbReference type="Gene3D" id="1.10.443.10">
    <property type="entry name" value="Intergrase catalytic core"/>
    <property type="match status" value="1"/>
</dbReference>
<dbReference type="PROSITE" id="PS51898">
    <property type="entry name" value="TYR_RECOMBINASE"/>
    <property type="match status" value="1"/>
</dbReference>
<keyword evidence="2" id="KW-0229">DNA integration</keyword>
<evidence type="ECO:0000313" key="7">
    <source>
        <dbReference type="Proteomes" id="UP000515804"/>
    </source>
</evidence>
<dbReference type="AlphaFoldDB" id="A0A7G9SPU1"/>
<dbReference type="KEGG" id="tcn:H9L16_14660"/>
<keyword evidence="3" id="KW-0238">DNA-binding</keyword>
<dbReference type="Proteomes" id="UP000515804">
    <property type="component" value="Chromosome"/>
</dbReference>
<reference evidence="6 7" key="1">
    <citation type="submission" date="2020-08" db="EMBL/GenBank/DDBJ databases">
        <title>Genome sequence of Thermomonas carbonis KCTC 42013T.</title>
        <authorList>
            <person name="Hyun D.-W."/>
            <person name="Bae J.-W."/>
        </authorList>
    </citation>
    <scope>NUCLEOTIDE SEQUENCE [LARGE SCALE GENOMIC DNA]</scope>
    <source>
        <strain evidence="6 7">KCTC 42013</strain>
    </source>
</reference>
<dbReference type="CDD" id="cd00796">
    <property type="entry name" value="INT_Rci_Hp1_C"/>
    <property type="match status" value="1"/>
</dbReference>
<dbReference type="RefSeq" id="WP_187552383.1">
    <property type="nucleotide sequence ID" value="NZ_BMZL01000001.1"/>
</dbReference>
<evidence type="ECO:0000313" key="6">
    <source>
        <dbReference type="EMBL" id="QNN69866.1"/>
    </source>
</evidence>
<name>A0A7G9SPU1_9GAMM</name>
<dbReference type="Gene3D" id="1.10.150.130">
    <property type="match status" value="1"/>
</dbReference>
<keyword evidence="7" id="KW-1185">Reference proteome</keyword>
<sequence>MPQNARETLTKRDVENAKPRATVYTLRDNKPGGLILRIRPSGRKSWAVVWGGKGQARNIGDYPVMTLEGARQAAMRLLGEIAEHGAPVAGGKRLAGTFGDYMANHYGPHVEATHKQGKATVAAIKSTFGDWWNRKLGKITLADWDAVKAARLNGGTMPATVNRDLDRIKAAFGQAVDWAILPANPLAKAKRIKREVESRVRFLTPAEEKRLRKALEARENRRIAARASGDAWRKERAREPLGAFQGYTDHVAPLVLLAINTGLRRGELTQLTWADIDLPGKRLTVRAGYAKSGKARHVPLNSEALAVLKTWQKQHKGKGELFGVASLKKSWAGLMTAAKLEDFRFHDLRHTFASKLVMAGVDLNTVRELLGHSDIAMTLKYAHLAPEHKAAAVELLVG</sequence>
<dbReference type="PANTHER" id="PTHR30629:SF2">
    <property type="entry name" value="PROPHAGE INTEGRASE INTS-RELATED"/>
    <property type="match status" value="1"/>
</dbReference>
<feature type="domain" description="Tyr recombinase" evidence="5">
    <location>
        <begin position="210"/>
        <end position="394"/>
    </location>
</feature>
<evidence type="ECO:0000256" key="4">
    <source>
        <dbReference type="ARBA" id="ARBA00023172"/>
    </source>
</evidence>
<dbReference type="InterPro" id="IPR038488">
    <property type="entry name" value="Integrase_DNA-bd_sf"/>
</dbReference>
<evidence type="ECO:0000256" key="2">
    <source>
        <dbReference type="ARBA" id="ARBA00022908"/>
    </source>
</evidence>
<dbReference type="GO" id="GO:0003677">
    <property type="term" value="F:DNA binding"/>
    <property type="evidence" value="ECO:0007669"/>
    <property type="project" value="UniProtKB-KW"/>
</dbReference>
<gene>
    <name evidence="6" type="ORF">H9L16_14660</name>
</gene>
<comment type="similarity">
    <text evidence="1">Belongs to the 'phage' integrase family.</text>
</comment>
<evidence type="ECO:0000256" key="1">
    <source>
        <dbReference type="ARBA" id="ARBA00008857"/>
    </source>
</evidence>
<evidence type="ECO:0000256" key="3">
    <source>
        <dbReference type="ARBA" id="ARBA00023125"/>
    </source>
</evidence>
<dbReference type="Pfam" id="PF13356">
    <property type="entry name" value="Arm-DNA-bind_3"/>
    <property type="match status" value="1"/>
</dbReference>
<dbReference type="SUPFAM" id="SSF56349">
    <property type="entry name" value="DNA breaking-rejoining enzymes"/>
    <property type="match status" value="1"/>
</dbReference>
<dbReference type="Pfam" id="PF00589">
    <property type="entry name" value="Phage_integrase"/>
    <property type="match status" value="1"/>
</dbReference>
<evidence type="ECO:0000259" key="5">
    <source>
        <dbReference type="PROSITE" id="PS51898"/>
    </source>
</evidence>
<dbReference type="InterPro" id="IPR025166">
    <property type="entry name" value="Integrase_DNA_bind_dom"/>
</dbReference>
<dbReference type="InterPro" id="IPR013762">
    <property type="entry name" value="Integrase-like_cat_sf"/>
</dbReference>
<dbReference type="InterPro" id="IPR002104">
    <property type="entry name" value="Integrase_catalytic"/>
</dbReference>
<dbReference type="InterPro" id="IPR050808">
    <property type="entry name" value="Phage_Integrase"/>
</dbReference>
<protein>
    <submittedName>
        <fullName evidence="6">Site-specific integrase</fullName>
    </submittedName>
</protein>
<dbReference type="GO" id="GO:0015074">
    <property type="term" value="P:DNA integration"/>
    <property type="evidence" value="ECO:0007669"/>
    <property type="project" value="UniProtKB-KW"/>
</dbReference>
<organism evidence="6 7">
    <name type="scientific">Thermomonas carbonis</name>
    <dbReference type="NCBI Taxonomy" id="1463158"/>
    <lineage>
        <taxon>Bacteria</taxon>
        <taxon>Pseudomonadati</taxon>
        <taxon>Pseudomonadota</taxon>
        <taxon>Gammaproteobacteria</taxon>
        <taxon>Lysobacterales</taxon>
        <taxon>Lysobacteraceae</taxon>
        <taxon>Thermomonas</taxon>
    </lineage>
</organism>
<dbReference type="PANTHER" id="PTHR30629">
    <property type="entry name" value="PROPHAGE INTEGRASE"/>
    <property type="match status" value="1"/>
</dbReference>
<proteinExistence type="inferred from homology"/>
<dbReference type="GO" id="GO:0006310">
    <property type="term" value="P:DNA recombination"/>
    <property type="evidence" value="ECO:0007669"/>
    <property type="project" value="UniProtKB-KW"/>
</dbReference>
<dbReference type="InterPro" id="IPR011010">
    <property type="entry name" value="DNA_brk_join_enz"/>
</dbReference>
<keyword evidence="4" id="KW-0233">DNA recombination</keyword>
<dbReference type="InterPro" id="IPR010998">
    <property type="entry name" value="Integrase_recombinase_N"/>
</dbReference>
<dbReference type="Gene3D" id="3.30.160.390">
    <property type="entry name" value="Integrase, DNA-binding domain"/>
    <property type="match status" value="1"/>
</dbReference>
<dbReference type="EMBL" id="CP060719">
    <property type="protein sequence ID" value="QNN69866.1"/>
    <property type="molecule type" value="Genomic_DNA"/>
</dbReference>
<accession>A0A7G9SPU1</accession>